<comment type="caution">
    <text evidence="1">The sequence shown here is derived from an EMBL/GenBank/DDBJ whole genome shotgun (WGS) entry which is preliminary data.</text>
</comment>
<dbReference type="Proteomes" id="UP000805193">
    <property type="component" value="Unassembled WGS sequence"/>
</dbReference>
<gene>
    <name evidence="1" type="ORF">HPB47_005127</name>
</gene>
<organism evidence="1 2">
    <name type="scientific">Ixodes persulcatus</name>
    <name type="common">Taiga tick</name>
    <dbReference type="NCBI Taxonomy" id="34615"/>
    <lineage>
        <taxon>Eukaryota</taxon>
        <taxon>Metazoa</taxon>
        <taxon>Ecdysozoa</taxon>
        <taxon>Arthropoda</taxon>
        <taxon>Chelicerata</taxon>
        <taxon>Arachnida</taxon>
        <taxon>Acari</taxon>
        <taxon>Parasitiformes</taxon>
        <taxon>Ixodida</taxon>
        <taxon>Ixodoidea</taxon>
        <taxon>Ixodidae</taxon>
        <taxon>Ixodinae</taxon>
        <taxon>Ixodes</taxon>
    </lineage>
</organism>
<keyword evidence="2" id="KW-1185">Reference proteome</keyword>
<evidence type="ECO:0000313" key="2">
    <source>
        <dbReference type="Proteomes" id="UP000805193"/>
    </source>
</evidence>
<reference evidence="1 2" key="1">
    <citation type="journal article" date="2020" name="Cell">
        <title>Large-Scale Comparative Analyses of Tick Genomes Elucidate Their Genetic Diversity and Vector Capacities.</title>
        <authorList>
            <consortium name="Tick Genome and Microbiome Consortium (TIGMIC)"/>
            <person name="Jia N."/>
            <person name="Wang J."/>
            <person name="Shi W."/>
            <person name="Du L."/>
            <person name="Sun Y."/>
            <person name="Zhan W."/>
            <person name="Jiang J.F."/>
            <person name="Wang Q."/>
            <person name="Zhang B."/>
            <person name="Ji P."/>
            <person name="Bell-Sakyi L."/>
            <person name="Cui X.M."/>
            <person name="Yuan T.T."/>
            <person name="Jiang B.G."/>
            <person name="Yang W.F."/>
            <person name="Lam T.T."/>
            <person name="Chang Q.C."/>
            <person name="Ding S.J."/>
            <person name="Wang X.J."/>
            <person name="Zhu J.G."/>
            <person name="Ruan X.D."/>
            <person name="Zhao L."/>
            <person name="Wei J.T."/>
            <person name="Ye R.Z."/>
            <person name="Que T.C."/>
            <person name="Du C.H."/>
            <person name="Zhou Y.H."/>
            <person name="Cheng J.X."/>
            <person name="Dai P.F."/>
            <person name="Guo W.B."/>
            <person name="Han X.H."/>
            <person name="Huang E.J."/>
            <person name="Li L.F."/>
            <person name="Wei W."/>
            <person name="Gao Y.C."/>
            <person name="Liu J.Z."/>
            <person name="Shao H.Z."/>
            <person name="Wang X."/>
            <person name="Wang C.C."/>
            <person name="Yang T.C."/>
            <person name="Huo Q.B."/>
            <person name="Li W."/>
            <person name="Chen H.Y."/>
            <person name="Chen S.E."/>
            <person name="Zhou L.G."/>
            <person name="Ni X.B."/>
            <person name="Tian J.H."/>
            <person name="Sheng Y."/>
            <person name="Liu T."/>
            <person name="Pan Y.S."/>
            <person name="Xia L.Y."/>
            <person name="Li J."/>
            <person name="Zhao F."/>
            <person name="Cao W.C."/>
        </authorList>
    </citation>
    <scope>NUCLEOTIDE SEQUENCE [LARGE SCALE GENOMIC DNA]</scope>
    <source>
        <strain evidence="1">Iper-2018</strain>
    </source>
</reference>
<evidence type="ECO:0000313" key="1">
    <source>
        <dbReference type="EMBL" id="KAG0418107.1"/>
    </source>
</evidence>
<proteinExistence type="predicted"/>
<accession>A0AC60PDS9</accession>
<protein>
    <submittedName>
        <fullName evidence="1">Uncharacterized protein</fullName>
    </submittedName>
</protein>
<dbReference type="EMBL" id="JABSTQ010010765">
    <property type="protein sequence ID" value="KAG0418107.1"/>
    <property type="molecule type" value="Genomic_DNA"/>
</dbReference>
<sequence length="202" mass="21902">MTEFGGLFSLTEPFKVLFVKAGMKTASKAWRQDTFDVSAKCPAANCVGSLVMKRTTASGATLQSQEVRPEAAKDKAEAAKDTTPSPPATPSVFPVSTAPGKGDTTNGSAEVNASSKTASNRQEDRPTGQGQSTDVKPMQAAPKDTGTAVPEFMIREDWAGTNEDGQRLPDQRLKWIPVRQRNFLYDPKTRVPPEARRQKDFP</sequence>
<name>A0AC60PDS9_IXOPE</name>